<reference evidence="2 3" key="1">
    <citation type="submission" date="2020-07" db="EMBL/GenBank/DDBJ databases">
        <title>Alkalicella. sp. LB2 genome.</title>
        <authorList>
            <person name="Postec A."/>
            <person name="Quemeneur M."/>
        </authorList>
    </citation>
    <scope>NUCLEOTIDE SEQUENCE [LARGE SCALE GENOMIC DNA]</scope>
    <source>
        <strain evidence="2 3">LB2</strain>
    </source>
</reference>
<protein>
    <submittedName>
        <fullName evidence="2">Uncharacterized protein</fullName>
    </submittedName>
</protein>
<keyword evidence="1" id="KW-1133">Transmembrane helix</keyword>
<keyword evidence="3" id="KW-1185">Reference proteome</keyword>
<keyword evidence="1" id="KW-0812">Transmembrane</keyword>
<organism evidence="2 3">
    <name type="scientific">Alkalicella caledoniensis</name>
    <dbReference type="NCBI Taxonomy" id="2731377"/>
    <lineage>
        <taxon>Bacteria</taxon>
        <taxon>Bacillati</taxon>
        <taxon>Bacillota</taxon>
        <taxon>Clostridia</taxon>
        <taxon>Eubacteriales</taxon>
        <taxon>Proteinivoracaceae</taxon>
        <taxon>Alkalicella</taxon>
    </lineage>
</organism>
<dbReference type="AlphaFoldDB" id="A0A7G9W790"/>
<sequence>MKWLKKLQTIDSKIIYLVLFFAIALPLIFPIGIPVEINAGTRTFYDTIDNLPKGSVILISYDWDAASAPELLPQATAITKHALTNGHKIVALGLWYAGPTFADRVHNAVAAEVEGKEYGVDFVNLGYRPGGAVVLNSMARDFHQTFPEDVNRTRLSEIPLMKEVKDINDIDLIIDLSAGDPGYRAYIEQIGSQYNVPILVGCTAVSVSGITPYLQSGNVGALLGGLRAAAEYELLIDTPGLGLGGMDAQSVAHLTIIAFIIVGNIAYIATKKKK</sequence>
<proteinExistence type="predicted"/>
<accession>A0A7G9W790</accession>
<evidence type="ECO:0000256" key="1">
    <source>
        <dbReference type="SAM" id="Phobius"/>
    </source>
</evidence>
<name>A0A7G9W790_ALKCA</name>
<feature type="transmembrane region" description="Helical" evidence="1">
    <location>
        <begin position="251"/>
        <end position="270"/>
    </location>
</feature>
<evidence type="ECO:0000313" key="3">
    <source>
        <dbReference type="Proteomes" id="UP000516160"/>
    </source>
</evidence>
<dbReference type="EMBL" id="CP058559">
    <property type="protein sequence ID" value="QNO14552.1"/>
    <property type="molecule type" value="Genomic_DNA"/>
</dbReference>
<dbReference type="KEGG" id="acae:HYG86_07040"/>
<evidence type="ECO:0000313" key="2">
    <source>
        <dbReference type="EMBL" id="QNO14552.1"/>
    </source>
</evidence>
<dbReference type="RefSeq" id="WP_213168339.1">
    <property type="nucleotide sequence ID" value="NZ_CP058559.1"/>
</dbReference>
<keyword evidence="1" id="KW-0472">Membrane</keyword>
<gene>
    <name evidence="2" type="ORF">HYG86_07040</name>
</gene>
<feature type="transmembrane region" description="Helical" evidence="1">
    <location>
        <begin position="14"/>
        <end position="33"/>
    </location>
</feature>
<dbReference type="Proteomes" id="UP000516160">
    <property type="component" value="Chromosome"/>
</dbReference>